<dbReference type="GO" id="GO:0009234">
    <property type="term" value="P:menaquinone biosynthetic process"/>
    <property type="evidence" value="ECO:0007669"/>
    <property type="project" value="UniProtKB-UniRule"/>
</dbReference>
<keyword evidence="4" id="KW-0456">Lyase</keyword>
<keyword evidence="3" id="KW-0460">Magnesium</keyword>
<evidence type="ECO:0000313" key="10">
    <source>
        <dbReference type="Proteomes" id="UP000593802"/>
    </source>
</evidence>
<evidence type="ECO:0000313" key="9">
    <source>
        <dbReference type="EMBL" id="BCJ86316.1"/>
    </source>
</evidence>
<dbReference type="RefSeq" id="WP_200760326.1">
    <property type="nucleotide sequence ID" value="NZ_AP023366.1"/>
</dbReference>
<dbReference type="InterPro" id="IPR013342">
    <property type="entry name" value="Mandelate_racemase_C"/>
</dbReference>
<evidence type="ECO:0000256" key="6">
    <source>
        <dbReference type="NCBIfam" id="TIGR01928"/>
    </source>
</evidence>
<sequence>MLVDRIVLRKVRMQLKTPFVSSQGAEHQRTVLIVEAYLGDRIGYGEIPVLSAPYYNEETVGTVWHVAESFLVPVLFQTDWQTPIDVADAFRHVRRNYMAKSGLEAAVWDLYAQLYGVSMAEALNGVRQIQTPSGPGGKRQEGMAQQETGGQQETVGPQETPGGLRTRVEAGVSIGIQPDTKTLLKLIEGYLSEGYRRIKIKIQPDWDEIPLRAIRQAFGPVPLMADANSAYTLADVDRLRRLDEFGLMMIEQPLAHDDIIDHAKLQRVIDTPICLDESIVSAEDGRRAAELCSCKIINIKPSRVGGPTEAVRLHDICRANGIPVWCGGMFESGIGRAFNIALAALPNFCLPGDISASNRYWQEDIIEPEIVMETDGTIGVPAVAGMGFAVKRELLDRLTIEKKEYER</sequence>
<feature type="compositionally biased region" description="Low complexity" evidence="7">
    <location>
        <begin position="142"/>
        <end position="160"/>
    </location>
</feature>
<dbReference type="GO" id="GO:0016854">
    <property type="term" value="F:racemase and epimerase activity"/>
    <property type="evidence" value="ECO:0007669"/>
    <property type="project" value="UniProtKB-ARBA"/>
</dbReference>
<dbReference type="NCBIfam" id="TIGR01928">
    <property type="entry name" value="menC_lowGC_arch"/>
    <property type="match status" value="1"/>
</dbReference>
<protein>
    <recommendedName>
        <fullName evidence="5 6">o-succinylbenzoate synthase</fullName>
        <ecNumber evidence="5 6">4.2.1.113</ecNumber>
    </recommendedName>
</protein>
<dbReference type="CDD" id="cd03317">
    <property type="entry name" value="NAAAR"/>
    <property type="match status" value="1"/>
</dbReference>
<dbReference type="Gene3D" id="3.20.20.120">
    <property type="entry name" value="Enolase-like C-terminal domain"/>
    <property type="match status" value="1"/>
</dbReference>
<feature type="domain" description="Mandelate racemase/muconate lactonizing enzyme C-terminal" evidence="8">
    <location>
        <begin position="180"/>
        <end position="272"/>
    </location>
</feature>
<dbReference type="SFLD" id="SFLDS00001">
    <property type="entry name" value="Enolase"/>
    <property type="match status" value="1"/>
</dbReference>
<dbReference type="EMBL" id="AP023366">
    <property type="protein sequence ID" value="BCJ86316.1"/>
    <property type="molecule type" value="Genomic_DNA"/>
</dbReference>
<dbReference type="InterPro" id="IPR010197">
    <property type="entry name" value="OSBS/NAAAR"/>
</dbReference>
<evidence type="ECO:0000256" key="3">
    <source>
        <dbReference type="ARBA" id="ARBA00022842"/>
    </source>
</evidence>
<dbReference type="PANTHER" id="PTHR48073:SF5">
    <property type="entry name" value="O-SUCCINYLBENZOATE SYNTHASE"/>
    <property type="match status" value="1"/>
</dbReference>
<reference evidence="9 10" key="1">
    <citation type="submission" date="2020-08" db="EMBL/GenBank/DDBJ databases">
        <title>Complete Genome Sequence of Effusibacillus dendaii Strain skT53, Isolated from Farmland soil.</title>
        <authorList>
            <person name="Konishi T."/>
            <person name="Kawasaki H."/>
        </authorList>
    </citation>
    <scope>NUCLEOTIDE SEQUENCE [LARGE SCALE GENOMIC DNA]</scope>
    <source>
        <strain evidence="10">skT53</strain>
    </source>
</reference>
<dbReference type="InterPro" id="IPR029017">
    <property type="entry name" value="Enolase-like_N"/>
</dbReference>
<dbReference type="UniPathway" id="UPA01057">
    <property type="reaction ID" value="UER00165"/>
</dbReference>
<dbReference type="AlphaFoldDB" id="A0A7I8DBU8"/>
<dbReference type="SUPFAM" id="SSF54826">
    <property type="entry name" value="Enolase N-terminal domain-like"/>
    <property type="match status" value="1"/>
</dbReference>
<evidence type="ECO:0000256" key="4">
    <source>
        <dbReference type="ARBA" id="ARBA00023239"/>
    </source>
</evidence>
<proteinExistence type="predicted"/>
<organism evidence="9 10">
    <name type="scientific">Effusibacillus dendaii</name>
    <dbReference type="NCBI Taxonomy" id="2743772"/>
    <lineage>
        <taxon>Bacteria</taxon>
        <taxon>Bacillati</taxon>
        <taxon>Bacillota</taxon>
        <taxon>Bacilli</taxon>
        <taxon>Bacillales</taxon>
        <taxon>Alicyclobacillaceae</taxon>
        <taxon>Effusibacillus</taxon>
    </lineage>
</organism>
<dbReference type="Gene3D" id="3.30.390.10">
    <property type="entry name" value="Enolase-like, N-terminal domain"/>
    <property type="match status" value="1"/>
</dbReference>
<dbReference type="Proteomes" id="UP000593802">
    <property type="component" value="Chromosome"/>
</dbReference>
<evidence type="ECO:0000256" key="2">
    <source>
        <dbReference type="ARBA" id="ARBA00022723"/>
    </source>
</evidence>
<dbReference type="SUPFAM" id="SSF51604">
    <property type="entry name" value="Enolase C-terminal domain-like"/>
    <property type="match status" value="1"/>
</dbReference>
<dbReference type="PANTHER" id="PTHR48073">
    <property type="entry name" value="O-SUCCINYLBENZOATE SYNTHASE-RELATED"/>
    <property type="match status" value="1"/>
</dbReference>
<evidence type="ECO:0000256" key="1">
    <source>
        <dbReference type="ARBA" id="ARBA00001968"/>
    </source>
</evidence>
<dbReference type="Pfam" id="PF13378">
    <property type="entry name" value="MR_MLE_C"/>
    <property type="match status" value="1"/>
</dbReference>
<dbReference type="SFLD" id="SFLDG00180">
    <property type="entry name" value="muconate_cycloisomerase"/>
    <property type="match status" value="1"/>
</dbReference>
<gene>
    <name evidence="9" type="primary">menC</name>
    <name evidence="9" type="ORF">skT53_13010</name>
</gene>
<dbReference type="KEGG" id="eff:skT53_13010"/>
<accession>A0A7I8DBU8</accession>
<dbReference type="SMART" id="SM00922">
    <property type="entry name" value="MR_MLE"/>
    <property type="match status" value="1"/>
</dbReference>
<evidence type="ECO:0000256" key="7">
    <source>
        <dbReference type="SAM" id="MobiDB-lite"/>
    </source>
</evidence>
<dbReference type="InterPro" id="IPR029065">
    <property type="entry name" value="Enolase_C-like"/>
</dbReference>
<keyword evidence="2" id="KW-0479">Metal-binding</keyword>
<dbReference type="UniPathway" id="UPA00079"/>
<dbReference type="GO" id="GO:0046872">
    <property type="term" value="F:metal ion binding"/>
    <property type="evidence" value="ECO:0007669"/>
    <property type="project" value="UniProtKB-KW"/>
</dbReference>
<dbReference type="Pfam" id="PF02746">
    <property type="entry name" value="MR_MLE_N"/>
    <property type="match status" value="1"/>
</dbReference>
<comment type="cofactor">
    <cofactor evidence="1">
        <name>a divalent metal cation</name>
        <dbReference type="ChEBI" id="CHEBI:60240"/>
    </cofactor>
</comment>
<name>A0A7I8DBU8_9BACL</name>
<keyword evidence="10" id="KW-1185">Reference proteome</keyword>
<evidence type="ECO:0000256" key="5">
    <source>
        <dbReference type="ARBA" id="ARBA00029491"/>
    </source>
</evidence>
<dbReference type="InterPro" id="IPR013341">
    <property type="entry name" value="Mandelate_racemase_N_dom"/>
</dbReference>
<dbReference type="EC" id="4.2.1.113" evidence="5 6"/>
<dbReference type="SFLD" id="SFLDF00009">
    <property type="entry name" value="o-succinylbenzoate_synthase"/>
    <property type="match status" value="1"/>
</dbReference>
<evidence type="ECO:0000259" key="8">
    <source>
        <dbReference type="SMART" id="SM00922"/>
    </source>
</evidence>
<dbReference type="InterPro" id="IPR036849">
    <property type="entry name" value="Enolase-like_C_sf"/>
</dbReference>
<dbReference type="GO" id="GO:0043748">
    <property type="term" value="F:O-succinylbenzoate synthase activity"/>
    <property type="evidence" value="ECO:0007669"/>
    <property type="project" value="UniProtKB-EC"/>
</dbReference>
<feature type="region of interest" description="Disordered" evidence="7">
    <location>
        <begin position="128"/>
        <end position="164"/>
    </location>
</feature>